<dbReference type="SUPFAM" id="SSF160443">
    <property type="entry name" value="SMR domain-like"/>
    <property type="match status" value="1"/>
</dbReference>
<name>A0A8J6PKE6_9FLAO</name>
<proteinExistence type="predicted"/>
<feature type="domain" description="Smr" evidence="1">
    <location>
        <begin position="115"/>
        <end position="179"/>
    </location>
</feature>
<protein>
    <submittedName>
        <fullName evidence="2">Smr/MutS family protein</fullName>
    </submittedName>
</protein>
<dbReference type="InterPro" id="IPR036063">
    <property type="entry name" value="Smr_dom_sf"/>
</dbReference>
<dbReference type="InterPro" id="IPR002625">
    <property type="entry name" value="Smr_dom"/>
</dbReference>
<accession>A0A8J6PKE6</accession>
<dbReference type="EMBL" id="JACVEL010000008">
    <property type="protein sequence ID" value="MBC9813184.1"/>
    <property type="molecule type" value="Genomic_DNA"/>
</dbReference>
<dbReference type="Gene3D" id="3.30.1370.110">
    <property type="match status" value="1"/>
</dbReference>
<organism evidence="2 3">
    <name type="scientific">Taishania pollutisoli</name>
    <dbReference type="NCBI Taxonomy" id="2766479"/>
    <lineage>
        <taxon>Bacteria</taxon>
        <taxon>Pseudomonadati</taxon>
        <taxon>Bacteroidota</taxon>
        <taxon>Flavobacteriia</taxon>
        <taxon>Flavobacteriales</taxon>
        <taxon>Crocinitomicaceae</taxon>
        <taxon>Taishania</taxon>
    </lineage>
</organism>
<gene>
    <name evidence="2" type="ORF">H9Y05_11970</name>
</gene>
<evidence type="ECO:0000313" key="3">
    <source>
        <dbReference type="Proteomes" id="UP000652681"/>
    </source>
</evidence>
<sequence length="182" mass="21144">MQLKIGEKVVFLKEAGGGIVRKIEGKTIYVADETGFDRPFRLNDLGKIHGTDYHVPEDESALLQLADGSKKNRPDTPKAYTPYKDYWEIDLHYEDLMDVYGERLISREDQTLQKQLAVFRDVYHKARQKKMRKLIVIHGFGRGVLRQELQVFLKGQDGVDFFDAPYTEYGHGAIQVEIKYRY</sequence>
<dbReference type="RefSeq" id="WP_216714424.1">
    <property type="nucleotide sequence ID" value="NZ_JACVEL010000008.1"/>
</dbReference>
<reference evidence="2" key="1">
    <citation type="submission" date="2020-09" db="EMBL/GenBank/DDBJ databases">
        <title>Taishania pollutisoli gen. nov., sp. nov., Isolated from Tetrabromobisphenol A-Contaminated Soil.</title>
        <authorList>
            <person name="Chen Q."/>
        </authorList>
    </citation>
    <scope>NUCLEOTIDE SEQUENCE</scope>
    <source>
        <strain evidence="2">CZZ-1</strain>
    </source>
</reference>
<keyword evidence="3" id="KW-1185">Reference proteome</keyword>
<dbReference type="Pfam" id="PF01713">
    <property type="entry name" value="Smr"/>
    <property type="match status" value="1"/>
</dbReference>
<comment type="caution">
    <text evidence="2">The sequence shown here is derived from an EMBL/GenBank/DDBJ whole genome shotgun (WGS) entry which is preliminary data.</text>
</comment>
<dbReference type="AlphaFoldDB" id="A0A8J6PKE6"/>
<dbReference type="Proteomes" id="UP000652681">
    <property type="component" value="Unassembled WGS sequence"/>
</dbReference>
<evidence type="ECO:0000259" key="1">
    <source>
        <dbReference type="Pfam" id="PF01713"/>
    </source>
</evidence>
<evidence type="ECO:0000313" key="2">
    <source>
        <dbReference type="EMBL" id="MBC9813184.1"/>
    </source>
</evidence>